<dbReference type="Proteomes" id="UP001321473">
    <property type="component" value="Unassembled WGS sequence"/>
</dbReference>
<dbReference type="EMBL" id="JARKHS020009724">
    <property type="protein sequence ID" value="KAK8779536.1"/>
    <property type="molecule type" value="Genomic_DNA"/>
</dbReference>
<dbReference type="AlphaFoldDB" id="A0AAQ4EXF1"/>
<protein>
    <submittedName>
        <fullName evidence="2">Uncharacterized protein</fullName>
    </submittedName>
</protein>
<evidence type="ECO:0000313" key="2">
    <source>
        <dbReference type="EMBL" id="KAK8779536.1"/>
    </source>
</evidence>
<evidence type="ECO:0000256" key="1">
    <source>
        <dbReference type="SAM" id="MobiDB-lite"/>
    </source>
</evidence>
<feature type="region of interest" description="Disordered" evidence="1">
    <location>
        <begin position="1"/>
        <end position="22"/>
    </location>
</feature>
<organism evidence="2 3">
    <name type="scientific">Amblyomma americanum</name>
    <name type="common">Lone star tick</name>
    <dbReference type="NCBI Taxonomy" id="6943"/>
    <lineage>
        <taxon>Eukaryota</taxon>
        <taxon>Metazoa</taxon>
        <taxon>Ecdysozoa</taxon>
        <taxon>Arthropoda</taxon>
        <taxon>Chelicerata</taxon>
        <taxon>Arachnida</taxon>
        <taxon>Acari</taxon>
        <taxon>Parasitiformes</taxon>
        <taxon>Ixodida</taxon>
        <taxon>Ixodoidea</taxon>
        <taxon>Ixodidae</taxon>
        <taxon>Amblyomminae</taxon>
        <taxon>Amblyomma</taxon>
    </lineage>
</organism>
<accession>A0AAQ4EXF1</accession>
<evidence type="ECO:0000313" key="3">
    <source>
        <dbReference type="Proteomes" id="UP001321473"/>
    </source>
</evidence>
<sequence>MREYRLPGAAASRPPRDRQVEQDIGWGPTHRLLCGADSAGKGPGCHRFIMVAEFLHLGARPGAVLLLPLPAASDDL</sequence>
<name>A0AAQ4EXF1_AMBAM</name>
<keyword evidence="3" id="KW-1185">Reference proteome</keyword>
<reference evidence="2 3" key="1">
    <citation type="journal article" date="2023" name="Arcadia Sci">
        <title>De novo assembly of a long-read Amblyomma americanum tick genome.</title>
        <authorList>
            <person name="Chou S."/>
            <person name="Poskanzer K.E."/>
            <person name="Rollins M."/>
            <person name="Thuy-Boun P.S."/>
        </authorList>
    </citation>
    <scope>NUCLEOTIDE SEQUENCE [LARGE SCALE GENOMIC DNA]</scope>
    <source>
        <strain evidence="2">F_SG_1</strain>
        <tissue evidence="2">Salivary glands</tissue>
    </source>
</reference>
<comment type="caution">
    <text evidence="2">The sequence shown here is derived from an EMBL/GenBank/DDBJ whole genome shotgun (WGS) entry which is preliminary data.</text>
</comment>
<proteinExistence type="predicted"/>
<gene>
    <name evidence="2" type="ORF">V5799_019123</name>
</gene>